<dbReference type="InterPro" id="IPR038268">
    <property type="entry name" value="RHH_sf"/>
</dbReference>
<dbReference type="AlphaFoldDB" id="A0A286IDZ6"/>
<protein>
    <submittedName>
        <fullName evidence="2">Ribbon-helix-helix protein</fullName>
    </submittedName>
</protein>
<dbReference type="InterPro" id="IPR027373">
    <property type="entry name" value="RHH_dom"/>
</dbReference>
<evidence type="ECO:0000259" key="1">
    <source>
        <dbReference type="Pfam" id="PF13467"/>
    </source>
</evidence>
<accession>A0A286IDZ6</accession>
<keyword evidence="3" id="KW-1185">Reference proteome</keyword>
<dbReference type="RefSeq" id="WP_097108045.1">
    <property type="nucleotide sequence ID" value="NZ_OCPC01000003.1"/>
</dbReference>
<feature type="domain" description="Ribbon-helix-helix" evidence="1">
    <location>
        <begin position="7"/>
        <end position="73"/>
    </location>
</feature>
<dbReference type="OrthoDB" id="7477016at2"/>
<dbReference type="Pfam" id="PF13467">
    <property type="entry name" value="RHH_4"/>
    <property type="match status" value="1"/>
</dbReference>
<dbReference type="Proteomes" id="UP000219465">
    <property type="component" value="Unassembled WGS sequence"/>
</dbReference>
<name>A0A286IDZ6_9HYPH</name>
<dbReference type="EMBL" id="OCPC01000003">
    <property type="protein sequence ID" value="SOE17559.1"/>
    <property type="molecule type" value="Genomic_DNA"/>
</dbReference>
<evidence type="ECO:0000313" key="3">
    <source>
        <dbReference type="Proteomes" id="UP000219465"/>
    </source>
</evidence>
<proteinExistence type="predicted"/>
<dbReference type="Gene3D" id="1.10.3990.20">
    <property type="entry name" value="protein bp1543"/>
    <property type="match status" value="1"/>
</dbReference>
<evidence type="ECO:0000313" key="2">
    <source>
        <dbReference type="EMBL" id="SOE17559.1"/>
    </source>
</evidence>
<gene>
    <name evidence="2" type="ORF">SAMN05877838_2460</name>
</gene>
<organism evidence="2 3">
    <name type="scientific">Hoeflea halophila</name>
    <dbReference type="NCBI Taxonomy" id="714899"/>
    <lineage>
        <taxon>Bacteria</taxon>
        <taxon>Pseudomonadati</taxon>
        <taxon>Pseudomonadota</taxon>
        <taxon>Alphaproteobacteria</taxon>
        <taxon>Hyphomicrobiales</taxon>
        <taxon>Rhizobiaceae</taxon>
        <taxon>Hoeflea</taxon>
    </lineage>
</organism>
<sequence>MAGGQIRKHSVSIRGHRTSITLEDAFIDALRQMAEARGLAVAALIAEIDSSRASQGAEPVNLSSAIRVAVLDWALSNAGETSSTTT</sequence>
<reference evidence="3" key="1">
    <citation type="submission" date="2017-08" db="EMBL/GenBank/DDBJ databases">
        <authorList>
            <person name="Varghese N."/>
            <person name="Submissions S."/>
        </authorList>
    </citation>
    <scope>NUCLEOTIDE SEQUENCE [LARGE SCALE GENOMIC DNA]</scope>
    <source>
        <strain evidence="3">KCTC 23107</strain>
    </source>
</reference>